<comment type="caution">
    <text evidence="1">The sequence shown here is derived from an EMBL/GenBank/DDBJ whole genome shotgun (WGS) entry which is preliminary data.</text>
</comment>
<dbReference type="OrthoDB" id="10598429at2759"/>
<evidence type="ECO:0000313" key="2">
    <source>
        <dbReference type="Proteomes" id="UP001153678"/>
    </source>
</evidence>
<evidence type="ECO:0000313" key="1">
    <source>
        <dbReference type="EMBL" id="CAI2186361.1"/>
    </source>
</evidence>
<accession>A0A9W4SZB1</accession>
<dbReference type="AlphaFoldDB" id="A0A9W4SZB1"/>
<organism evidence="1 2">
    <name type="scientific">Funneliformis geosporum</name>
    <dbReference type="NCBI Taxonomy" id="1117311"/>
    <lineage>
        <taxon>Eukaryota</taxon>
        <taxon>Fungi</taxon>
        <taxon>Fungi incertae sedis</taxon>
        <taxon>Mucoromycota</taxon>
        <taxon>Glomeromycotina</taxon>
        <taxon>Glomeromycetes</taxon>
        <taxon>Glomerales</taxon>
        <taxon>Glomeraceae</taxon>
        <taxon>Funneliformis</taxon>
    </lineage>
</organism>
<keyword evidence="2" id="KW-1185">Reference proteome</keyword>
<dbReference type="Proteomes" id="UP001153678">
    <property type="component" value="Unassembled WGS sequence"/>
</dbReference>
<reference evidence="1" key="1">
    <citation type="submission" date="2022-08" db="EMBL/GenBank/DDBJ databases">
        <authorList>
            <person name="Kallberg Y."/>
            <person name="Tangrot J."/>
            <person name="Rosling A."/>
        </authorList>
    </citation>
    <scope>NUCLEOTIDE SEQUENCE</scope>
    <source>
        <strain evidence="1">Wild A</strain>
    </source>
</reference>
<sequence length="119" mass="13776">DTLLKVCGILEQKKRNERLSFAQKKNVLAKILSDDENLKILNDIIDDNNILYLVKNSKPDWKFLNELRKLDSGRTINFDGIKIAHKRAFKMKGCNVTKIGAEGYRKGKIEFNSNEDYIM</sequence>
<proteinExistence type="predicted"/>
<name>A0A9W4SZB1_9GLOM</name>
<dbReference type="EMBL" id="CAMKVN010004107">
    <property type="protein sequence ID" value="CAI2186361.1"/>
    <property type="molecule type" value="Genomic_DNA"/>
</dbReference>
<protein>
    <submittedName>
        <fullName evidence="1">17033_t:CDS:1</fullName>
    </submittedName>
</protein>
<feature type="non-terminal residue" evidence="1">
    <location>
        <position position="1"/>
    </location>
</feature>
<gene>
    <name evidence="1" type="ORF">FWILDA_LOCUS12537</name>
</gene>